<feature type="compositionally biased region" description="Polar residues" evidence="6">
    <location>
        <begin position="512"/>
        <end position="523"/>
    </location>
</feature>
<feature type="region of interest" description="Disordered" evidence="6">
    <location>
        <begin position="112"/>
        <end position="165"/>
    </location>
</feature>
<evidence type="ECO:0000256" key="2">
    <source>
        <dbReference type="ARBA" id="ARBA00022490"/>
    </source>
</evidence>
<feature type="region of interest" description="Disordered" evidence="6">
    <location>
        <begin position="504"/>
        <end position="524"/>
    </location>
</feature>
<feature type="coiled-coil region" evidence="5">
    <location>
        <begin position="575"/>
        <end position="609"/>
    </location>
</feature>
<comment type="subcellular location">
    <subcellularLocation>
        <location evidence="1">Cytoplasm</location>
        <location evidence="1">Cytoskeleton</location>
        <location evidence="1">Microtubule organizing center</location>
        <location evidence="1">Centrosome</location>
    </subcellularLocation>
</comment>
<feature type="compositionally biased region" description="Basic and acidic residues" evidence="6">
    <location>
        <begin position="130"/>
        <end position="165"/>
    </location>
</feature>
<evidence type="ECO:0000313" key="7">
    <source>
        <dbReference type="Proteomes" id="UP001652582"/>
    </source>
</evidence>
<gene>
    <name evidence="8" type="primary">LOC128198392</name>
</gene>
<evidence type="ECO:0000313" key="8">
    <source>
        <dbReference type="RefSeq" id="XP_052739640.1"/>
    </source>
</evidence>
<dbReference type="PANTHER" id="PTHR18905:SF13">
    <property type="entry name" value="NON-CENTROSOMAL MICROTUBULE ARRAY"/>
    <property type="match status" value="1"/>
</dbReference>
<keyword evidence="2" id="KW-0963">Cytoplasm</keyword>
<evidence type="ECO:0000256" key="1">
    <source>
        <dbReference type="ARBA" id="ARBA00004300"/>
    </source>
</evidence>
<keyword evidence="3" id="KW-0597">Phosphoprotein</keyword>
<proteinExistence type="predicted"/>
<keyword evidence="7" id="KW-1185">Reference proteome</keyword>
<name>A0ABM3LKM2_BICAN</name>
<feature type="coiled-coil region" evidence="5">
    <location>
        <begin position="368"/>
        <end position="483"/>
    </location>
</feature>
<evidence type="ECO:0000256" key="5">
    <source>
        <dbReference type="SAM" id="Coils"/>
    </source>
</evidence>
<keyword evidence="5" id="KW-0175">Coiled coil</keyword>
<organism evidence="7 8">
    <name type="scientific">Bicyclus anynana</name>
    <name type="common">Squinting bush brown butterfly</name>
    <dbReference type="NCBI Taxonomy" id="110368"/>
    <lineage>
        <taxon>Eukaryota</taxon>
        <taxon>Metazoa</taxon>
        <taxon>Ecdysozoa</taxon>
        <taxon>Arthropoda</taxon>
        <taxon>Hexapoda</taxon>
        <taxon>Insecta</taxon>
        <taxon>Pterygota</taxon>
        <taxon>Neoptera</taxon>
        <taxon>Endopterygota</taxon>
        <taxon>Lepidoptera</taxon>
        <taxon>Glossata</taxon>
        <taxon>Ditrysia</taxon>
        <taxon>Papilionoidea</taxon>
        <taxon>Nymphalidae</taxon>
        <taxon>Satyrinae</taxon>
        <taxon>Satyrini</taxon>
        <taxon>Mycalesina</taxon>
        <taxon>Bicyclus</taxon>
    </lineage>
</organism>
<evidence type="ECO:0000256" key="3">
    <source>
        <dbReference type="ARBA" id="ARBA00022553"/>
    </source>
</evidence>
<evidence type="ECO:0000256" key="6">
    <source>
        <dbReference type="SAM" id="MobiDB-lite"/>
    </source>
</evidence>
<keyword evidence="4" id="KW-0206">Cytoskeleton</keyword>
<accession>A0ABM3LKM2</accession>
<sequence>MASAPPNTYEQQLYSVFKTFDVANEEALDRRAVLQLCDTLQLEERGAALVDTLFERRAERVTFAQFRGGLLALLDPAAPAALPPAGPAAEHSDDDSSGREVAPKFVFGSKKYGRRSRPQRATDGAPRPRGASEPRLDSRSRRLARAERSSSAADGRDDDAPALDHERPLDRARALELCRDLRLAGVDRALVERIFDASPGEMSAGEFFERLDAALAGSIAALDDAGAADAVLAAAAVAEAWERAGVHRPRRLLADLGFAGAALRPRDLERAVDDELRALGAEGPPDARALLLQAAHALARLRLEAAARQLSAARAERDKLRDDLSEADRRARLLAQDVDDNHARIEAELRAGLRQVEARHADAARPAAADAAAERDRAAELRRRLDEEMARRAEVEARARAESGALRERVAQLQERAQTLEEGAAAAAREAARAAEEAAGAARRLAAQEERARAADAAAEARLREAREEAQRLRDRNDELVAALEASAGRAAAACERAPTWREEVSLHAPPSGTSETAVSSSLAKGDELSLSATILTILDSEESPVPANSACPRCAAVRAAAAAAAAPAAGCSDADEADHDKRNMESVIKELEASLEQMRAEYERCEEYWLAKLDEERELLAEEQRAGDERLAELVAKIAEYERQFARAPALPTIDESAALERQVADLELEFGRWRAQADEQRARADAELARARRELDAARARAPAPAACVCAGRGPGQLRARAARAERAAQRLHARLAAADLLVKDLYIENCRLAHLPPHPRLP</sequence>
<dbReference type="GeneID" id="128198392"/>
<evidence type="ECO:0000256" key="4">
    <source>
        <dbReference type="ARBA" id="ARBA00023212"/>
    </source>
</evidence>
<dbReference type="PANTHER" id="PTHR18905">
    <property type="entry name" value="NINEIN"/>
    <property type="match status" value="1"/>
</dbReference>
<dbReference type="RefSeq" id="XP_052739640.1">
    <property type="nucleotide sequence ID" value="XM_052883680.1"/>
</dbReference>
<feature type="coiled-coil region" evidence="5">
    <location>
        <begin position="303"/>
        <end position="337"/>
    </location>
</feature>
<protein>
    <submittedName>
        <fullName evidence="8">Blastoderm-specific protein 25D isoform X1</fullName>
    </submittedName>
</protein>
<dbReference type="Proteomes" id="UP001652582">
    <property type="component" value="Chromosome 9"/>
</dbReference>
<reference evidence="8" key="1">
    <citation type="submission" date="2025-08" db="UniProtKB">
        <authorList>
            <consortium name="RefSeq"/>
        </authorList>
    </citation>
    <scope>IDENTIFICATION</scope>
</reference>
<feature type="coiled-coil region" evidence="5">
    <location>
        <begin position="658"/>
        <end position="703"/>
    </location>
</feature>